<dbReference type="GeneID" id="30023961"/>
<dbReference type="InterPro" id="IPR000868">
    <property type="entry name" value="Isochorismatase-like_dom"/>
</dbReference>
<comment type="caution">
    <text evidence="4">The sequence shown here is derived from an EMBL/GenBank/DDBJ whole genome shotgun (WGS) entry which is preliminary data.</text>
</comment>
<evidence type="ECO:0000259" key="3">
    <source>
        <dbReference type="Pfam" id="PF00857"/>
    </source>
</evidence>
<dbReference type="Gene3D" id="3.40.50.850">
    <property type="entry name" value="Isochorismatase-like"/>
    <property type="match status" value="1"/>
</dbReference>
<organism evidence="4 5">
    <name type="scientific">Cordyceps fumosorosea (strain ARSEF 2679)</name>
    <name type="common">Isaria fumosorosea</name>
    <dbReference type="NCBI Taxonomy" id="1081104"/>
    <lineage>
        <taxon>Eukaryota</taxon>
        <taxon>Fungi</taxon>
        <taxon>Dikarya</taxon>
        <taxon>Ascomycota</taxon>
        <taxon>Pezizomycotina</taxon>
        <taxon>Sordariomycetes</taxon>
        <taxon>Hypocreomycetidae</taxon>
        <taxon>Hypocreales</taxon>
        <taxon>Cordycipitaceae</taxon>
        <taxon>Cordyceps</taxon>
    </lineage>
</organism>
<accession>A0A167NY00</accession>
<evidence type="ECO:0000256" key="1">
    <source>
        <dbReference type="ARBA" id="ARBA00006336"/>
    </source>
</evidence>
<dbReference type="InterPro" id="IPR036380">
    <property type="entry name" value="Isochorismatase-like_sf"/>
</dbReference>
<dbReference type="SUPFAM" id="SSF52499">
    <property type="entry name" value="Isochorismatase-like hydrolases"/>
    <property type="match status" value="1"/>
</dbReference>
<dbReference type="OrthoDB" id="167809at2759"/>
<dbReference type="PANTHER" id="PTHR43540">
    <property type="entry name" value="PEROXYUREIDOACRYLATE/UREIDOACRYLATE AMIDOHYDROLASE-RELATED"/>
    <property type="match status" value="1"/>
</dbReference>
<dbReference type="GO" id="GO:0016787">
    <property type="term" value="F:hydrolase activity"/>
    <property type="evidence" value="ECO:0007669"/>
    <property type="project" value="UniProtKB-KW"/>
</dbReference>
<evidence type="ECO:0000256" key="2">
    <source>
        <dbReference type="ARBA" id="ARBA00022801"/>
    </source>
</evidence>
<sequence length="335" mass="36133">MTAVSLAASSALAARSSSSVVVGPPSNFWLFSNRHGFDMTHPPTPDAPLVYPRLTLTSSNSPITIAPAKTALVIIDMQNFFLSAAMGRKRGEGHDAETVLLDQGIPAAREAGIQVVWLTWGISEEGMKTLPPTVWRIFGWEIADDDDGFEVPAGADGPQGDQVPGPTIRIPERKSDGGIGSELGPITLADGSIVDAGKKLLRDQWNTRLHGPLEEAFEAGQRAAVPDMRFHKERLSGLWGDAHSNELEIFLQKKGLKTLLFAGVNTDQCVLATIQDASSKGFDTVLLRDGCGTTSPEYARQMVDFNCQKSWGFISSCEALARGVQGMVKEKPMEK</sequence>
<comment type="similarity">
    <text evidence="1">Belongs to the isochorismatase family.</text>
</comment>
<protein>
    <submittedName>
        <fullName evidence="4">Isochorismatase family protein</fullName>
    </submittedName>
</protein>
<dbReference type="PANTHER" id="PTHR43540:SF9">
    <property type="entry name" value="FAMILY HYDROLASE, PUTATIVE (AFU_ORTHOLOGUE AFUA_2G08700)-RELATED"/>
    <property type="match status" value="1"/>
</dbReference>
<dbReference type="RefSeq" id="XP_018701582.1">
    <property type="nucleotide sequence ID" value="XM_018851272.1"/>
</dbReference>
<name>A0A167NY00_CORFA</name>
<dbReference type="Proteomes" id="UP000076744">
    <property type="component" value="Unassembled WGS sequence"/>
</dbReference>
<dbReference type="InterPro" id="IPR050272">
    <property type="entry name" value="Isochorismatase-like_hydrls"/>
</dbReference>
<dbReference type="Pfam" id="PF00857">
    <property type="entry name" value="Isochorismatase"/>
    <property type="match status" value="1"/>
</dbReference>
<gene>
    <name evidence="4" type="ORF">ISF_07669</name>
</gene>
<dbReference type="EMBL" id="AZHB01000023">
    <property type="protein sequence ID" value="OAA56071.1"/>
    <property type="molecule type" value="Genomic_DNA"/>
</dbReference>
<keyword evidence="2" id="KW-0378">Hydrolase</keyword>
<evidence type="ECO:0000313" key="4">
    <source>
        <dbReference type="EMBL" id="OAA56071.1"/>
    </source>
</evidence>
<dbReference type="STRING" id="1081104.A0A167NY00"/>
<dbReference type="AlphaFoldDB" id="A0A167NY00"/>
<feature type="domain" description="Isochorismatase-like" evidence="3">
    <location>
        <begin position="223"/>
        <end position="301"/>
    </location>
</feature>
<proteinExistence type="inferred from homology"/>
<reference evidence="4 5" key="1">
    <citation type="journal article" date="2016" name="Genome Biol. Evol.">
        <title>Divergent and convergent evolution of fungal pathogenicity.</title>
        <authorList>
            <person name="Shang Y."/>
            <person name="Xiao G."/>
            <person name="Zheng P."/>
            <person name="Cen K."/>
            <person name="Zhan S."/>
            <person name="Wang C."/>
        </authorList>
    </citation>
    <scope>NUCLEOTIDE SEQUENCE [LARGE SCALE GENOMIC DNA]</scope>
    <source>
        <strain evidence="4 5">ARSEF 2679</strain>
    </source>
</reference>
<keyword evidence="5" id="KW-1185">Reference proteome</keyword>
<evidence type="ECO:0000313" key="5">
    <source>
        <dbReference type="Proteomes" id="UP000076744"/>
    </source>
</evidence>